<organism evidence="1 2">
    <name type="scientific">Soonwooa buanensis</name>
    <dbReference type="NCBI Taxonomy" id="619805"/>
    <lineage>
        <taxon>Bacteria</taxon>
        <taxon>Pseudomonadati</taxon>
        <taxon>Bacteroidota</taxon>
        <taxon>Flavobacteriia</taxon>
        <taxon>Flavobacteriales</taxon>
        <taxon>Weeksellaceae</taxon>
        <taxon>Chryseobacterium group</taxon>
        <taxon>Soonwooa</taxon>
    </lineage>
</organism>
<sequence length="159" mass="17910">MRRFLKLLTVGFTLALISCGGDDDICVSGEATSRVKVKFKTEINDKLLTVDTLYVSVDYGNGKIKDLTKRSMVDSLLIPLRVDNSTATKLYFKTRIKGDTSIVNINYKTQSAYVSPACGYKLSYKDVTYDLVKPTPVKKVQSNQTEIVDENKTHFYLLF</sequence>
<dbReference type="Proteomes" id="UP000191112">
    <property type="component" value="Unassembled WGS sequence"/>
</dbReference>
<proteinExistence type="predicted"/>
<dbReference type="STRING" id="619805.SAMN05660477_03038"/>
<evidence type="ECO:0000313" key="2">
    <source>
        <dbReference type="Proteomes" id="UP000191112"/>
    </source>
</evidence>
<dbReference type="EMBL" id="FUYZ01000015">
    <property type="protein sequence ID" value="SKC10483.1"/>
    <property type="molecule type" value="Genomic_DNA"/>
</dbReference>
<name>A0A1T5GPZ6_9FLAO</name>
<dbReference type="OrthoDB" id="663527at2"/>
<gene>
    <name evidence="1" type="ORF">SAMN05660477_03038</name>
</gene>
<dbReference type="RefSeq" id="WP_079668252.1">
    <property type="nucleotide sequence ID" value="NZ_FUYZ01000015.1"/>
</dbReference>
<accession>A0A1T5GPZ6</accession>
<protein>
    <recommendedName>
        <fullName evidence="3">Lipoprotein</fullName>
    </recommendedName>
</protein>
<dbReference type="AlphaFoldDB" id="A0A1T5GPZ6"/>
<dbReference type="InterPro" id="IPR045607">
    <property type="entry name" value="DUF6452"/>
</dbReference>
<evidence type="ECO:0000313" key="1">
    <source>
        <dbReference type="EMBL" id="SKC10483.1"/>
    </source>
</evidence>
<dbReference type="Pfam" id="PF20050">
    <property type="entry name" value="DUF6452"/>
    <property type="match status" value="1"/>
</dbReference>
<keyword evidence="2" id="KW-1185">Reference proteome</keyword>
<evidence type="ECO:0008006" key="3">
    <source>
        <dbReference type="Google" id="ProtNLM"/>
    </source>
</evidence>
<reference evidence="1 2" key="1">
    <citation type="submission" date="2017-02" db="EMBL/GenBank/DDBJ databases">
        <authorList>
            <person name="Peterson S.W."/>
        </authorList>
    </citation>
    <scope>NUCLEOTIDE SEQUENCE [LARGE SCALE GENOMIC DNA]</scope>
    <source>
        <strain evidence="1 2">DSM 22323</strain>
    </source>
</reference>
<dbReference type="PROSITE" id="PS51257">
    <property type="entry name" value="PROKAR_LIPOPROTEIN"/>
    <property type="match status" value="1"/>
</dbReference>